<evidence type="ECO:0000256" key="13">
    <source>
        <dbReference type="ARBA" id="ARBA00023175"/>
    </source>
</evidence>
<proteinExistence type="inferred from homology"/>
<dbReference type="Gene3D" id="1.10.555.10">
    <property type="entry name" value="Rho GTPase activation protein"/>
    <property type="match status" value="1"/>
</dbReference>
<evidence type="ECO:0000259" key="20">
    <source>
        <dbReference type="PROSITE" id="PS51456"/>
    </source>
</evidence>
<keyword evidence="21" id="KW-1185">Reference proteome</keyword>
<keyword evidence="7 15" id="KW-0547">Nucleotide-binding</keyword>
<dbReference type="GO" id="GO:0005737">
    <property type="term" value="C:cytoplasm"/>
    <property type="evidence" value="ECO:0007669"/>
    <property type="project" value="UniProtKB-SubCell"/>
</dbReference>
<evidence type="ECO:0000256" key="3">
    <source>
        <dbReference type="ARBA" id="ARBA00022468"/>
    </source>
</evidence>
<dbReference type="GO" id="GO:0051015">
    <property type="term" value="F:actin filament binding"/>
    <property type="evidence" value="ECO:0007669"/>
    <property type="project" value="TreeGrafter"/>
</dbReference>
<feature type="domain" description="Ras-associating" evidence="18">
    <location>
        <begin position="36"/>
        <end position="145"/>
    </location>
</feature>
<dbReference type="InterPro" id="IPR002219">
    <property type="entry name" value="PKC_DAG/PE"/>
</dbReference>
<evidence type="ECO:0000256" key="6">
    <source>
        <dbReference type="ARBA" id="ARBA00022737"/>
    </source>
</evidence>
<dbReference type="FunFam" id="1.10.10.820:FF:000001">
    <property type="entry name" value="Myosin heavy chain"/>
    <property type="match status" value="1"/>
</dbReference>
<feature type="domain" description="Rho-GAP" evidence="19">
    <location>
        <begin position="1573"/>
        <end position="1763"/>
    </location>
</feature>
<dbReference type="SMART" id="SM00242">
    <property type="entry name" value="MYSc"/>
    <property type="match status" value="1"/>
</dbReference>
<evidence type="ECO:0000313" key="22">
    <source>
        <dbReference type="WBParaSite" id="Pan_g23435.t1"/>
    </source>
</evidence>
<dbReference type="Gene3D" id="3.30.60.20">
    <property type="match status" value="2"/>
</dbReference>
<evidence type="ECO:0000256" key="16">
    <source>
        <dbReference type="SAM" id="MobiDB-lite"/>
    </source>
</evidence>
<dbReference type="SMART" id="SM00109">
    <property type="entry name" value="C1"/>
    <property type="match status" value="2"/>
</dbReference>
<dbReference type="InterPro" id="IPR000159">
    <property type="entry name" value="RA_dom"/>
</dbReference>
<dbReference type="Gene3D" id="1.20.5.190">
    <property type="match status" value="2"/>
</dbReference>
<dbReference type="GO" id="GO:0016459">
    <property type="term" value="C:myosin complex"/>
    <property type="evidence" value="ECO:0007669"/>
    <property type="project" value="UniProtKB-KW"/>
</dbReference>
<keyword evidence="4" id="KW-0963">Cytoplasm</keyword>
<dbReference type="Pfam" id="PF00612">
    <property type="entry name" value="IQ"/>
    <property type="match status" value="1"/>
</dbReference>
<feature type="binding site" evidence="15">
    <location>
        <begin position="272"/>
        <end position="279"/>
    </location>
    <ligand>
        <name>ATP</name>
        <dbReference type="ChEBI" id="CHEBI:30616"/>
    </ligand>
</feature>
<feature type="compositionally biased region" description="Acidic residues" evidence="16">
    <location>
        <begin position="1114"/>
        <end position="1133"/>
    </location>
</feature>
<dbReference type="GO" id="GO:0035556">
    <property type="term" value="P:intracellular signal transduction"/>
    <property type="evidence" value="ECO:0007669"/>
    <property type="project" value="InterPro"/>
</dbReference>
<dbReference type="PROSITE" id="PS51456">
    <property type="entry name" value="MYOSIN_MOTOR"/>
    <property type="match status" value="1"/>
</dbReference>
<dbReference type="Pfam" id="PF00130">
    <property type="entry name" value="C1_1"/>
    <property type="match status" value="2"/>
</dbReference>
<dbReference type="CDD" id="cd00029">
    <property type="entry name" value="C1"/>
    <property type="match status" value="1"/>
</dbReference>
<dbReference type="Pfam" id="PF00788">
    <property type="entry name" value="RA"/>
    <property type="match status" value="1"/>
</dbReference>
<dbReference type="SUPFAM" id="SSF52540">
    <property type="entry name" value="P-loop containing nucleoside triphosphate hydrolases"/>
    <property type="match status" value="1"/>
</dbReference>
<feature type="region of interest" description="Disordered" evidence="16">
    <location>
        <begin position="1079"/>
        <end position="1135"/>
    </location>
</feature>
<dbReference type="Gene3D" id="1.20.58.530">
    <property type="match status" value="1"/>
</dbReference>
<dbReference type="Gene3D" id="3.40.850.10">
    <property type="entry name" value="Kinesin motor domain"/>
    <property type="match status" value="2"/>
</dbReference>
<feature type="region of interest" description="Disordered" evidence="16">
    <location>
        <begin position="1791"/>
        <end position="1836"/>
    </location>
</feature>
<dbReference type="Gene3D" id="1.10.10.820">
    <property type="match status" value="1"/>
</dbReference>
<dbReference type="SUPFAM" id="SSF48350">
    <property type="entry name" value="GTPase activation domain, GAP"/>
    <property type="match status" value="1"/>
</dbReference>
<evidence type="ECO:0000256" key="5">
    <source>
        <dbReference type="ARBA" id="ARBA00022723"/>
    </source>
</evidence>
<evidence type="ECO:0000259" key="19">
    <source>
        <dbReference type="PROSITE" id="PS50238"/>
    </source>
</evidence>
<dbReference type="Gene3D" id="1.20.120.720">
    <property type="entry name" value="Myosin VI head, motor domain, U50 subdomain"/>
    <property type="match status" value="1"/>
</dbReference>
<dbReference type="InterPro" id="IPR046349">
    <property type="entry name" value="C1-like_sf"/>
</dbReference>
<comment type="similarity">
    <text evidence="2 15">Belongs to the TRAFAC class myosin-kinesin ATPase superfamily. Myosin family.</text>
</comment>
<dbReference type="GO" id="GO:0005884">
    <property type="term" value="C:actin filament"/>
    <property type="evidence" value="ECO:0007669"/>
    <property type="project" value="TreeGrafter"/>
</dbReference>
<dbReference type="GO" id="GO:0008270">
    <property type="term" value="F:zinc ion binding"/>
    <property type="evidence" value="ECO:0007669"/>
    <property type="project" value="UniProtKB-KW"/>
</dbReference>
<dbReference type="CDD" id="cd20818">
    <property type="entry name" value="C1_Myosin-IX"/>
    <property type="match status" value="1"/>
</dbReference>
<evidence type="ECO:0000256" key="11">
    <source>
        <dbReference type="ARBA" id="ARBA00023054"/>
    </source>
</evidence>
<dbReference type="PANTHER" id="PTHR46184">
    <property type="entry name" value="UNCONVENTIONAL MYOSIN-IXB-LIKE PROTEIN"/>
    <property type="match status" value="1"/>
</dbReference>
<dbReference type="GO" id="GO:0005524">
    <property type="term" value="F:ATP binding"/>
    <property type="evidence" value="ECO:0007669"/>
    <property type="project" value="UniProtKB-UniRule"/>
</dbReference>
<feature type="region of interest" description="Disordered" evidence="16">
    <location>
        <begin position="1875"/>
        <end position="1905"/>
    </location>
</feature>
<dbReference type="PROSITE" id="PS50200">
    <property type="entry name" value="RA"/>
    <property type="match status" value="1"/>
</dbReference>
<dbReference type="SUPFAM" id="SSF57889">
    <property type="entry name" value="Cysteine-rich domain"/>
    <property type="match status" value="2"/>
</dbReference>
<feature type="domain" description="Myosin motor" evidence="20">
    <location>
        <begin position="178"/>
        <end position="963"/>
    </location>
</feature>
<feature type="domain" description="Phorbol-ester/DAG-type" evidence="17">
    <location>
        <begin position="1508"/>
        <end position="1557"/>
    </location>
</feature>
<dbReference type="PROSITE" id="PS50238">
    <property type="entry name" value="RHOGAP"/>
    <property type="match status" value="1"/>
</dbReference>
<keyword evidence="6" id="KW-0677">Repeat</keyword>
<evidence type="ECO:0000313" key="21">
    <source>
        <dbReference type="Proteomes" id="UP000492821"/>
    </source>
</evidence>
<evidence type="ECO:0000256" key="7">
    <source>
        <dbReference type="ARBA" id="ARBA00022741"/>
    </source>
</evidence>
<dbReference type="FunFam" id="3.40.850.10:FF:000008">
    <property type="entry name" value="Putative unconventional myosin-IXa"/>
    <property type="match status" value="1"/>
</dbReference>
<feature type="compositionally biased region" description="Low complexity" evidence="16">
    <location>
        <begin position="1822"/>
        <end position="1835"/>
    </location>
</feature>
<accession>A0A7E4VPH5</accession>
<keyword evidence="12 15" id="KW-0518">Myosin</keyword>
<keyword evidence="11" id="KW-0175">Coiled coil</keyword>
<dbReference type="CDD" id="cd01385">
    <property type="entry name" value="MYSc_Myo9"/>
    <property type="match status" value="1"/>
</dbReference>
<dbReference type="InterPro" id="IPR001609">
    <property type="entry name" value="Myosin_head_motor_dom-like"/>
</dbReference>
<dbReference type="PROSITE" id="PS00479">
    <property type="entry name" value="ZF_DAG_PE_1"/>
    <property type="match status" value="2"/>
</dbReference>
<dbReference type="InterPro" id="IPR036023">
    <property type="entry name" value="MYSc_Myo9"/>
</dbReference>
<keyword evidence="10 15" id="KW-0067">ATP-binding</keyword>
<evidence type="ECO:0000256" key="10">
    <source>
        <dbReference type="ARBA" id="ARBA00022840"/>
    </source>
</evidence>
<dbReference type="PROSITE" id="PS50081">
    <property type="entry name" value="ZF_DAG_PE_2"/>
    <property type="match status" value="2"/>
</dbReference>
<evidence type="ECO:0000256" key="4">
    <source>
        <dbReference type="ARBA" id="ARBA00022490"/>
    </source>
</evidence>
<keyword evidence="13 15" id="KW-0505">Motor protein</keyword>
<feature type="compositionally biased region" description="Low complexity" evidence="16">
    <location>
        <begin position="1875"/>
        <end position="1888"/>
    </location>
</feature>
<keyword evidence="14 15" id="KW-0009">Actin-binding</keyword>
<feature type="region of interest" description="Actin-binding" evidence="15">
    <location>
        <begin position="844"/>
        <end position="866"/>
    </location>
</feature>
<dbReference type="InterPro" id="IPR029071">
    <property type="entry name" value="Ubiquitin-like_domsf"/>
</dbReference>
<dbReference type="PRINTS" id="PR00193">
    <property type="entry name" value="MYOSINHEAVY"/>
</dbReference>
<keyword evidence="3" id="KW-0343">GTPase activation</keyword>
<dbReference type="InterPro" id="IPR000048">
    <property type="entry name" value="IQ_motif_EF-hand-BS"/>
</dbReference>
<dbReference type="InterPro" id="IPR046987">
    <property type="entry name" value="Myo9"/>
</dbReference>
<keyword evidence="8" id="KW-0863">Zinc-finger</keyword>
<evidence type="ECO:0000256" key="15">
    <source>
        <dbReference type="PROSITE-ProRule" id="PRU00782"/>
    </source>
</evidence>
<dbReference type="InterPro" id="IPR027417">
    <property type="entry name" value="P-loop_NTPase"/>
</dbReference>
<dbReference type="WBParaSite" id="Pan_g23435.t1">
    <property type="protein sequence ID" value="Pan_g23435.t1"/>
    <property type="gene ID" value="Pan_g23435"/>
</dbReference>
<keyword evidence="5" id="KW-0479">Metal-binding</keyword>
<feature type="domain" description="Phorbol-ester/DAG-type" evidence="17">
    <location>
        <begin position="1260"/>
        <end position="1311"/>
    </location>
</feature>
<dbReference type="InterPro" id="IPR000198">
    <property type="entry name" value="RhoGAP_dom"/>
</dbReference>
<evidence type="ECO:0000256" key="12">
    <source>
        <dbReference type="ARBA" id="ARBA00023123"/>
    </source>
</evidence>
<evidence type="ECO:0000256" key="2">
    <source>
        <dbReference type="ARBA" id="ARBA00008314"/>
    </source>
</evidence>
<dbReference type="InterPro" id="IPR008936">
    <property type="entry name" value="Rho_GTPase_activation_prot"/>
</dbReference>
<feature type="compositionally biased region" description="Acidic residues" evidence="16">
    <location>
        <begin position="1082"/>
        <end position="1107"/>
    </location>
</feature>
<dbReference type="PANTHER" id="PTHR46184:SF5">
    <property type="entry name" value="UNCONVENTIONAL MYOSIN-IXA-LIKE"/>
    <property type="match status" value="1"/>
</dbReference>
<evidence type="ECO:0000259" key="18">
    <source>
        <dbReference type="PROSITE" id="PS50200"/>
    </source>
</evidence>
<comment type="subcellular location">
    <subcellularLocation>
        <location evidence="1">Cytoplasm</location>
    </subcellularLocation>
</comment>
<evidence type="ECO:0000256" key="8">
    <source>
        <dbReference type="ARBA" id="ARBA00022771"/>
    </source>
</evidence>
<keyword evidence="9" id="KW-0862">Zinc</keyword>
<dbReference type="SMART" id="SM00324">
    <property type="entry name" value="RhoGAP"/>
    <property type="match status" value="1"/>
</dbReference>
<protein>
    <submittedName>
        <fullName evidence="22">Myosin motor domain-containing protein</fullName>
    </submittedName>
</protein>
<dbReference type="FunFam" id="1.20.58.530:FF:000005">
    <property type="entry name" value="unconventional myosin-IXa isoform X1"/>
    <property type="match status" value="1"/>
</dbReference>
<dbReference type="Pfam" id="PF00620">
    <property type="entry name" value="RhoGAP"/>
    <property type="match status" value="1"/>
</dbReference>
<evidence type="ECO:0000256" key="1">
    <source>
        <dbReference type="ARBA" id="ARBA00004496"/>
    </source>
</evidence>
<evidence type="ECO:0000256" key="14">
    <source>
        <dbReference type="ARBA" id="ARBA00023203"/>
    </source>
</evidence>
<dbReference type="InterPro" id="IPR036961">
    <property type="entry name" value="Kinesin_motor_dom_sf"/>
</dbReference>
<dbReference type="SUPFAM" id="SSF54236">
    <property type="entry name" value="Ubiquitin-like"/>
    <property type="match status" value="1"/>
</dbReference>
<evidence type="ECO:0000259" key="17">
    <source>
        <dbReference type="PROSITE" id="PS50081"/>
    </source>
</evidence>
<dbReference type="Proteomes" id="UP000492821">
    <property type="component" value="Unassembled WGS sequence"/>
</dbReference>
<evidence type="ECO:0000256" key="9">
    <source>
        <dbReference type="ARBA" id="ARBA00022833"/>
    </source>
</evidence>
<name>A0A7E4VPH5_PANRE</name>
<sequence length="1977" mass="225696">MSLESPTPPSTSVANAIAARFPQRRALSLATPEDSHVQTVTVYMNTFNPEHDNDRVIIEFHKRSTTEELIDKILATREECSTTSTDDYEIFETLGTLDGRTFKERRLDKGEYPVAIQNLWPRHMPTPSDDATSPKTRFVMRSKGSRPLQGGNINFVSTESSSTIDSFLAKFLVQPQDREYADLCMLPELTEQTLLDNLKDRFNSGHIYTYIGPILVAVNPFNFFPIYNPKYAQLYSQSRRLGALPPHIFAIADITYHSMLRIKQNQCVVISGESGSGKTESTNHCLHHLTTLSQKGSDGSSVEQMLLAAGPVLEAFGNAVNLQNNNSSRFGKFIKVNYRENGMISGANVEIYLLEKSRIISQAEGERNYHVFYYLLEGASEEERARHFLLKPRDYYYLNQNDVYTREGVDEADEYKHLKTSMEAIGFSKTSQQKIFGMISAVMLLGNIEFIKRPGYHSDENAYVGNEELIDIIAELLNIRAQNLHQALTMRRTVLRNDTVITRYNVSEAINTRDAMAKCLYNALFHWIVLKMNQALIKRDTSRKKGFYIGILDIFGFEDVGSKWNSFEQLCINYANEHLQAYFNQHIFQFEQEEYLKENITWTNIEYTDNTECVHLFQSKPYGLLRLIDEESNINNGTDQSMLDKLNTFLRGNEYYETPHKREDAFIVAHYAGKVKYQIKGFREKNKDLMRHDVMAVLKNSKSAFVRELVGIDPVAVYRWNLVRCTFRAMFAFKAGATKRRVRRAQSADRLTVPDAPATMGVRRGSDSHLSAFLRGDLGPDIVPDFCDTSVFKTIVDRARRQPMKPKSERQSTLKSLLAVKELIGKKPVSNKPSSVSRQFEYSLSRLMKTLSQSTPYFIRCIKSNSFKIPNQIDENIIRQQLRYTGMLETVRIRRAGYSVRIEYAAFVNQYRIVLPKGDKSTREDIQQFIRDHPLIDTDSIQYGKTKIFLRDAEKLLLDDHLHRVIMDKIHTLQHWFRACLVRKRYLRLREAVMHLQAMARGAMVRDEIRRQLDAALCIQSNWRRYLAEKKYNLVMNAVKKLQAIARGNYYRDKFAIMQATLDLPCYHQGTDVETLLVLPPSEDELTASESEDFDDEEMEDEEELEDTTTQGITEDEEEEDTDSEGTDVDDEEKSQIDLDATFILEDTKLKLVNEAADNPFHRRQSLATTASTAKLRMLRRAASTETDHIQRSDLLPSDQKAEASEKAHKGGIGFTKARQQLKAFLTRKLDGGEEEPTIPGSTKVKQKPSTVSVFSASGPHCFKMSRLHKAEICALCGKVVSSLFVQGYKCGICKLSFHKECSSNACNVPCMPTSPPAECSSPIMRKPWDLIRTPRQSLSPMAPMMEPAQLAASNFSLTQTKMQTDSSIIVVATIDELRDFSIFMHKKIQRLEEKKKKITKTLVDKLFGNSLVEFHKELFGFYALADETITILRYRDLITMFEGVLNKICKRDHTTFPTILGVNAFRGFLNEFIAKSKTRKPSNKATINMAKNAKKKRRKSDVTLHNGHRFRLEYVHVPTYCEICNLFMWHALKIFVCSNCRVSCHKKCHSKMSFMCPKASNEEGLKNKFFAADLNMLVDDDHTVPIVLNKLLMTIEVQALFVEGIYRKSGALSTVRNYRKTIEETDCADALDLEDIPVHVAATLIKSFFRELVEPLIPFELYENFLNVSEITEPGERLRCLSAMVDMLPKNNKAVLDRLMYHLARVAHQEEVNRMSASNLAVIFAPCILRRNIVVHAQEQLLDVQKQVICVQALIEEKLKQYCETMNQIMEIEHASEKVTENLRRIEAHRRASNESGEPGSATMPLDRKSVGASRETLAEPSTPLPSTRSTSNSMSNIETARQLFIEQLEFLDKEKEKLIQELPPLAPVASIEDLSSSDVEHSSPSPHSRRDKSSSGRYGDDDEDDWRAIEYALDLSAPPICSKLPHSYNRNRTTGDLRRRLPSWGQKALAAACSPRTSEDQVVFKLTFDERDESV</sequence>
<dbReference type="SMART" id="SM00015">
    <property type="entry name" value="IQ"/>
    <property type="match status" value="3"/>
</dbReference>
<dbReference type="Pfam" id="PF00063">
    <property type="entry name" value="Myosin_head"/>
    <property type="match status" value="2"/>
</dbReference>
<dbReference type="GO" id="GO:0000146">
    <property type="term" value="F:microfilament motor activity"/>
    <property type="evidence" value="ECO:0007669"/>
    <property type="project" value="InterPro"/>
</dbReference>
<dbReference type="PROSITE" id="PS50096">
    <property type="entry name" value="IQ"/>
    <property type="match status" value="3"/>
</dbReference>
<dbReference type="SMART" id="SM00314">
    <property type="entry name" value="RA"/>
    <property type="match status" value="1"/>
</dbReference>
<dbReference type="GO" id="GO:0005096">
    <property type="term" value="F:GTPase activator activity"/>
    <property type="evidence" value="ECO:0007669"/>
    <property type="project" value="UniProtKB-KW"/>
</dbReference>
<reference evidence="21" key="1">
    <citation type="journal article" date="2013" name="Genetics">
        <title>The draft genome and transcriptome of Panagrellus redivivus are shaped by the harsh demands of a free-living lifestyle.</title>
        <authorList>
            <person name="Srinivasan J."/>
            <person name="Dillman A.R."/>
            <person name="Macchietto M.G."/>
            <person name="Heikkinen L."/>
            <person name="Lakso M."/>
            <person name="Fracchia K.M."/>
            <person name="Antoshechkin I."/>
            <person name="Mortazavi A."/>
            <person name="Wong G."/>
            <person name="Sternberg P.W."/>
        </authorList>
    </citation>
    <scope>NUCLEOTIDE SEQUENCE [LARGE SCALE GENOMIC DNA]</scope>
    <source>
        <strain evidence="21">MT8872</strain>
    </source>
</reference>
<reference evidence="22" key="2">
    <citation type="submission" date="2020-10" db="UniProtKB">
        <authorList>
            <consortium name="WormBaseParasite"/>
        </authorList>
    </citation>
    <scope>IDENTIFICATION</scope>
</reference>
<organism evidence="21 22">
    <name type="scientific">Panagrellus redivivus</name>
    <name type="common">Microworm</name>
    <dbReference type="NCBI Taxonomy" id="6233"/>
    <lineage>
        <taxon>Eukaryota</taxon>
        <taxon>Metazoa</taxon>
        <taxon>Ecdysozoa</taxon>
        <taxon>Nematoda</taxon>
        <taxon>Chromadorea</taxon>
        <taxon>Rhabditida</taxon>
        <taxon>Tylenchina</taxon>
        <taxon>Panagrolaimomorpha</taxon>
        <taxon>Panagrolaimoidea</taxon>
        <taxon>Panagrolaimidae</taxon>
        <taxon>Panagrellus</taxon>
    </lineage>
</organism>
<dbReference type="Gene3D" id="6.20.240.20">
    <property type="match status" value="1"/>
</dbReference>